<keyword evidence="1" id="KW-1133">Transmembrane helix</keyword>
<keyword evidence="1" id="KW-0812">Transmembrane</keyword>
<reference evidence="2 3" key="1">
    <citation type="journal article" date="2012" name="Environ. Microbiol.">
        <title>The genome of the ammonia-oxidizing Candidatus Nitrososphaera gargensis: insights into metabolic versatility and environmental adaptations.</title>
        <authorList>
            <person name="Spang A."/>
            <person name="Poehlein A."/>
            <person name="Offre P."/>
            <person name="Zumbragel S."/>
            <person name="Haider S."/>
            <person name="Rychlik N."/>
            <person name="Nowka B."/>
            <person name="Schmeisser C."/>
            <person name="Lebedeva E.V."/>
            <person name="Rattei T."/>
            <person name="Bohm C."/>
            <person name="Schmid M."/>
            <person name="Galushko A."/>
            <person name="Hatzenpichler R."/>
            <person name="Weinmaier T."/>
            <person name="Daniel R."/>
            <person name="Schleper C."/>
            <person name="Spieck E."/>
            <person name="Streit W."/>
            <person name="Wagner M."/>
        </authorList>
    </citation>
    <scope>NUCLEOTIDE SEQUENCE [LARGE SCALE GENOMIC DNA]</scope>
    <source>
        <strain evidence="3">Ga9.2</strain>
    </source>
</reference>
<dbReference type="KEGG" id="nga:Ngar_c20120"/>
<evidence type="ECO:0000313" key="3">
    <source>
        <dbReference type="Proteomes" id="UP000008037"/>
    </source>
</evidence>
<dbReference type="Proteomes" id="UP000008037">
    <property type="component" value="Chromosome"/>
</dbReference>
<dbReference type="RefSeq" id="WP_015019479.1">
    <property type="nucleotide sequence ID" value="NC_018719.1"/>
</dbReference>
<dbReference type="HOGENOM" id="CLU_201545_0_0_2"/>
<name>K0IN87_NITGG</name>
<evidence type="ECO:0000256" key="1">
    <source>
        <dbReference type="SAM" id="Phobius"/>
    </source>
</evidence>
<dbReference type="EMBL" id="CP002408">
    <property type="protein sequence ID" value="AFU58944.1"/>
    <property type="molecule type" value="Genomic_DNA"/>
</dbReference>
<proteinExistence type="predicted"/>
<feature type="transmembrane region" description="Helical" evidence="1">
    <location>
        <begin position="39"/>
        <end position="56"/>
    </location>
</feature>
<dbReference type="GeneID" id="13795875"/>
<dbReference type="BioCyc" id="CNIT1237085:G1324-2010-MONOMER"/>
<keyword evidence="3" id="KW-1185">Reference proteome</keyword>
<evidence type="ECO:0000313" key="2">
    <source>
        <dbReference type="EMBL" id="AFU58944.1"/>
    </source>
</evidence>
<gene>
    <name evidence="2" type="ordered locus">Ngar_c20120</name>
</gene>
<protein>
    <submittedName>
        <fullName evidence="2">Uncharacterized protein</fullName>
    </submittedName>
</protein>
<organism evidence="2 3">
    <name type="scientific">Nitrososphaera gargensis (strain Ga9.2)</name>
    <dbReference type="NCBI Taxonomy" id="1237085"/>
    <lineage>
        <taxon>Archaea</taxon>
        <taxon>Nitrososphaerota</taxon>
        <taxon>Nitrososphaeria</taxon>
        <taxon>Nitrososphaerales</taxon>
        <taxon>Nitrososphaeraceae</taxon>
        <taxon>Nitrososphaera</taxon>
    </lineage>
</organism>
<dbReference type="InParanoid" id="K0IN87"/>
<dbReference type="AlphaFoldDB" id="K0IN87"/>
<keyword evidence="1" id="KW-0472">Membrane</keyword>
<accession>K0IN87</accession>
<sequence length="71" mass="7743">MIKLNGENIAGTAFLFFSALLMAAGQVNAVFGKLYPAYYILVAAGVALVFLGYRTARNETMPPAKEHYRLS</sequence>